<keyword evidence="7" id="KW-1185">Reference proteome</keyword>
<comment type="catalytic activity">
    <reaction evidence="4">
        <text>ATP + H2O = ADP + phosphate + H(+)</text>
        <dbReference type="Rhea" id="RHEA:13065"/>
        <dbReference type="ChEBI" id="CHEBI:15377"/>
        <dbReference type="ChEBI" id="CHEBI:15378"/>
        <dbReference type="ChEBI" id="CHEBI:30616"/>
        <dbReference type="ChEBI" id="CHEBI:43474"/>
        <dbReference type="ChEBI" id="CHEBI:456216"/>
        <dbReference type="EC" id="5.6.2.3"/>
    </reaction>
</comment>
<feature type="domain" description="Ubiquitin-like protease family profile" evidence="6">
    <location>
        <begin position="1036"/>
        <end position="1200"/>
    </location>
</feature>
<protein>
    <recommendedName>
        <fullName evidence="4">ATP-dependent DNA helicase</fullName>
        <ecNumber evidence="4">5.6.2.3</ecNumber>
    </recommendedName>
</protein>
<accession>A0A915E1L3</accession>
<dbReference type="GO" id="GO:0008234">
    <property type="term" value="F:cysteine-type peptidase activity"/>
    <property type="evidence" value="ECO:0007669"/>
    <property type="project" value="InterPro"/>
</dbReference>
<dbReference type="GO" id="GO:0006508">
    <property type="term" value="P:proteolysis"/>
    <property type="evidence" value="ECO:0007669"/>
    <property type="project" value="UniProtKB-KW"/>
</dbReference>
<keyword evidence="3 4" id="KW-0378">Hydrolase</keyword>
<comment type="similarity">
    <text evidence="1">Belongs to the peptidase C48 family.</text>
</comment>
<keyword evidence="2" id="KW-0645">Protease</keyword>
<dbReference type="GO" id="GO:0000723">
    <property type="term" value="P:telomere maintenance"/>
    <property type="evidence" value="ECO:0007669"/>
    <property type="project" value="InterPro"/>
</dbReference>
<reference evidence="8" key="1">
    <citation type="submission" date="2022-11" db="UniProtKB">
        <authorList>
            <consortium name="WormBaseParasite"/>
        </authorList>
    </citation>
    <scope>IDENTIFICATION</scope>
</reference>
<evidence type="ECO:0000256" key="1">
    <source>
        <dbReference type="ARBA" id="ARBA00005234"/>
    </source>
</evidence>
<keyword evidence="4" id="KW-0547">Nucleotide-binding</keyword>
<dbReference type="EC" id="5.6.2.3" evidence="4"/>
<dbReference type="PANTHER" id="PTHR10492">
    <property type="match status" value="1"/>
</dbReference>
<organism evidence="7 8">
    <name type="scientific">Ditylenchus dipsaci</name>
    <dbReference type="NCBI Taxonomy" id="166011"/>
    <lineage>
        <taxon>Eukaryota</taxon>
        <taxon>Metazoa</taxon>
        <taxon>Ecdysozoa</taxon>
        <taxon>Nematoda</taxon>
        <taxon>Chromadorea</taxon>
        <taxon>Rhabditida</taxon>
        <taxon>Tylenchina</taxon>
        <taxon>Tylenchomorpha</taxon>
        <taxon>Sphaerularioidea</taxon>
        <taxon>Anguinidae</taxon>
        <taxon>Anguininae</taxon>
        <taxon>Ditylenchus</taxon>
    </lineage>
</organism>
<feature type="region of interest" description="Disordered" evidence="5">
    <location>
        <begin position="313"/>
        <end position="359"/>
    </location>
</feature>
<keyword evidence="4" id="KW-0347">Helicase</keyword>
<dbReference type="PROSITE" id="PS50600">
    <property type="entry name" value="ULP_PROTEASE"/>
    <property type="match status" value="2"/>
</dbReference>
<dbReference type="Pfam" id="PF21530">
    <property type="entry name" value="Pif1_2B_dom"/>
    <property type="match status" value="1"/>
</dbReference>
<keyword evidence="4" id="KW-0234">DNA repair</keyword>
<dbReference type="GO" id="GO:0043139">
    <property type="term" value="F:5'-3' DNA helicase activity"/>
    <property type="evidence" value="ECO:0007669"/>
    <property type="project" value="UniProtKB-EC"/>
</dbReference>
<dbReference type="GO" id="GO:0006281">
    <property type="term" value="P:DNA repair"/>
    <property type="evidence" value="ECO:0007669"/>
    <property type="project" value="UniProtKB-KW"/>
</dbReference>
<dbReference type="SUPFAM" id="SSF54001">
    <property type="entry name" value="Cysteine proteinases"/>
    <property type="match status" value="3"/>
</dbReference>
<sequence length="2591" mass="296362">MFRVESLNPYPVCWPTKVERKKSSDSWPDIPAVSPNDLESTCGCEANECECFKISQICGYDSWAWFLFYEEIPQSEPNSLSIYKPLERDFTAKVQQPTSKVFSLKTSGNQKKQAPVQHDHTIDYTKVEREKLPQRNSDIFNWPWYEFCHPAQKVRKQRRLKRMTVRQELKTTDKISPVTKKALKPTLKKVTIGNQADNWLWIEEQIKLKNDIHFYFRCGCHEYNVVENDHKMDVNSYYISVNDFLAMKKTHRHTDYGNTIRNELLRHFECYEAENNFTSVLTAEKIANLLRRLEHRMRKMDGKTRKAFRLKQICLGPKSTTQRPSPPLTANSDSKNVKLSSKRSQRPASPVLHKIKRGRPKKTRSILLTDGNILTVSKRGRLSKIAQMVSILTIPKNQKANLTKNELESIRSICVFSQLDFKCLKLKSQPMTANCLYTILCFLSAKTSRKVAIVDPNFSCMHYADDLTVEQKENISAADMFFGFSDPEVLLIPIACYNQDSVLSDEVGHWVLAIFHVSNRSVYYYDSNHIALQDRSHVSSQYRNISAKEDLIIQHSYLYYNRQLDNYSCGHFVALYADLFLNYDKEKMYVQNFDISRQIDRVNSIVLAVAEGEHAAYSPIPGSHCVKQWPINHTVRPPPPVDEWRKKILDMLNKLKKKTNRSKPTPAFHLDVDGELFSCQCPHCTAFVMLYEDKKLRLGRFTKCCALGKVKLLEEWNLRQMVPEEFEHLLTLSHCEYSLKALKDFLKFSLNKTPLTGFRAPVQVNGCSAYLLSGLLPPKDKNGNPAVERFGQLYYVEPEDVMQKRLEGQTNLQGTSWINVKLLDELHRMIKACNPFAKLYYDAYETYQRRLKEYRENYKEGMVAPKLQMVILTNREVTDQMKKDILGGEPAPHPHRTEYPDVPAVGMIYENADGNPPDIKGVMTENRDGETKMLHYSNPQVDPICFPLICPYGQQGYRCGIKLDGTVNTTERVFEAKNVIKCSESKKFIGQAEQTFDKKQADQFFWKNLQKDYKKADCISCYTTESPVDIPLEHFLRMANEDEPSVSVAHKGWYDMETIECYAQLIVREYSNCNYIPMHVVNVLLSLHGDSMDKWPAGVLPDWNPAQFSRIFMIANIPHEGDDFIDPKLGQNHWSAILADLSMRTIEIYVFDGEILCKMSGIHNLNMHPSEWKMSIDYSAQQQINGSDCGPFSLMQTVHFVTNAVIPFQCYNIAAARISMAKHLISQKIRNEFEHNIEQKNEAVKVPEPQRFTAKKTVQPVQIPLRSHVTSKPDQPPQREEIPLRPNVSEKETVQTTELVSERPRYTAKKTVQPLNIPVRPTAKPVEQPQAEKMPVLPIVSQKETAQPTQSVFNNNIDDDVVEDSEQELSEYADSEENNSLDDSFEFPNETTIIRDHCLLDDHMINVLTSCDHEGLGASELWSLGCSSAWSNIDSSANSISYKWIDRVHGFARRSITANIKSYKNYSEEEDWKYAVIFVRPFLGHWTVALAEKDSNEIFYYESIPERREYPLSKAVENRIKKAVKDLSSNAVNIDQLSIVIMTGNQINDQLDSVNCGFFAALNVEGFLNNSEHTTKLQNFDILQERQRLIRHLRELQRSDYGEYIFVQLMVPSEIRTQIYVSQRRYMRFMLMRRQKQGYHHIHGKGKLTQVAYTESRQSHAWYTTVVDGHISAEIPDLPTFTKEEFAKLTKLQQTYVEEQVRLHALVTRHNIHVCSESAMCLVNGRCQKDFPNPLHSSRLLQVKEIVNTKTIIEIRLLDNRYPSYSRRPPMPTKEVVSTDLGTAMTDFGKVEQKNEDTFDPSSSLNNVADEELEPITTIYNHHNQWEDAIPLDEDQSAYGNTYEKKLNNGTSVMTHINVEDCFGQKCVNYVLKYITKGTASTTLYRSEQGTLGLSERSKQKRLARICAVNAKDVNLTAIRNLLLFVRGPTGFTDLCRVNPELPDQVAVGMPACKSFVESCFLRGISEDINLWLQTLNDAADEYGNPRRFRHFFAMTLFHSKPSRTQDIFNIMLDKLMLPANNKDPESAEAKFARRQKVLNYLEYIFRQMNSSCEEMGLESPLNYDPGVIEEELNKETWLAHVADCPDAPKLPTWMWYADRNLKKFNDEQKEAFDQIKSAIESDSVTNETMCRKTFLYNTVIAWCKAKGIKVSSTATTGIAATLLINGGTLHSALRIGEDVDENAQPNINFESEYAKKLRDTRLFIIDEVSMLNKHNLEYLDRLLKSVSVKPHSDFHFAGKVVVLGGDWKQLMPVVQGGDVLDQYNATIKKICEDEFAKKVYDLGMGRNYIEGTPYVRAHPDCLVRSVGAMLERIYPDAVLADPTNNTRAFAENAILCPRNSNVFALNQTIIEMLPDQVDIFAINAADKLIEHVHTLTPTGFPPHRLILKVGTPVMLIRNLDISNGLVNGTRMQVLKLGRNLLTCQILSGSLKVKSAVFSEYGSIMENVQKKPALYGAACNSLKSLKRVGICLEHQQVFAHGQLYTAQSRATTQAGLTILNAPLERSDGTVVYDHLLNIVYRPVLDKEPVSSLAATCGEMSPERVRNKQDRNARIPRIPSYQKELISSPAHAEKVTHMTTNQMMDSSGRIGD</sequence>
<keyword evidence="4" id="KW-0233">DNA recombination</keyword>
<comment type="similarity">
    <text evidence="4">Belongs to the helicase family.</text>
</comment>
<evidence type="ECO:0000313" key="7">
    <source>
        <dbReference type="Proteomes" id="UP000887574"/>
    </source>
</evidence>
<dbReference type="Gene3D" id="3.40.395.10">
    <property type="entry name" value="Adenoviral Proteinase, Chain A"/>
    <property type="match status" value="3"/>
</dbReference>
<dbReference type="Proteomes" id="UP000887574">
    <property type="component" value="Unplaced"/>
</dbReference>
<proteinExistence type="inferred from homology"/>
<evidence type="ECO:0000256" key="4">
    <source>
        <dbReference type="RuleBase" id="RU363044"/>
    </source>
</evidence>
<evidence type="ECO:0000256" key="5">
    <source>
        <dbReference type="SAM" id="MobiDB-lite"/>
    </source>
</evidence>
<evidence type="ECO:0000259" key="6">
    <source>
        <dbReference type="PROSITE" id="PS50600"/>
    </source>
</evidence>
<dbReference type="InterPro" id="IPR010285">
    <property type="entry name" value="DNA_helicase_pif1-like_DEAD"/>
</dbReference>
<keyword evidence="4" id="KW-0227">DNA damage</keyword>
<dbReference type="InterPro" id="IPR027417">
    <property type="entry name" value="P-loop_NTPase"/>
</dbReference>
<evidence type="ECO:0000256" key="2">
    <source>
        <dbReference type="ARBA" id="ARBA00022670"/>
    </source>
</evidence>
<dbReference type="Pfam" id="PF05970">
    <property type="entry name" value="PIF1"/>
    <property type="match status" value="1"/>
</dbReference>
<evidence type="ECO:0000313" key="8">
    <source>
        <dbReference type="WBParaSite" id="jg24920"/>
    </source>
</evidence>
<dbReference type="Gene3D" id="3.40.50.300">
    <property type="entry name" value="P-loop containing nucleotide triphosphate hydrolases"/>
    <property type="match status" value="1"/>
</dbReference>
<dbReference type="InterPro" id="IPR003653">
    <property type="entry name" value="Peptidase_C48_C"/>
</dbReference>
<comment type="cofactor">
    <cofactor evidence="4">
        <name>Mg(2+)</name>
        <dbReference type="ChEBI" id="CHEBI:18420"/>
    </cofactor>
</comment>
<dbReference type="WBParaSite" id="jg24920">
    <property type="protein sequence ID" value="jg24920"/>
    <property type="gene ID" value="jg24920"/>
</dbReference>
<feature type="compositionally biased region" description="Polar residues" evidence="5">
    <location>
        <begin position="318"/>
        <end position="339"/>
    </location>
</feature>
<keyword evidence="4" id="KW-0067">ATP-binding</keyword>
<evidence type="ECO:0000256" key="3">
    <source>
        <dbReference type="ARBA" id="ARBA00022801"/>
    </source>
</evidence>
<dbReference type="GO" id="GO:0006310">
    <property type="term" value="P:DNA recombination"/>
    <property type="evidence" value="ECO:0007669"/>
    <property type="project" value="UniProtKB-KW"/>
</dbReference>
<dbReference type="InterPro" id="IPR049163">
    <property type="entry name" value="Pif1-like_2B_dom"/>
</dbReference>
<dbReference type="InterPro" id="IPR038765">
    <property type="entry name" value="Papain-like_cys_pep_sf"/>
</dbReference>
<feature type="domain" description="Ubiquitin-like protease family profile" evidence="6">
    <location>
        <begin position="414"/>
        <end position="580"/>
    </location>
</feature>
<dbReference type="SUPFAM" id="SSF52540">
    <property type="entry name" value="P-loop containing nucleoside triphosphate hydrolases"/>
    <property type="match status" value="2"/>
</dbReference>
<feature type="region of interest" description="Disordered" evidence="5">
    <location>
        <begin position="1256"/>
        <end position="1305"/>
    </location>
</feature>
<dbReference type="GO" id="GO:0005524">
    <property type="term" value="F:ATP binding"/>
    <property type="evidence" value="ECO:0007669"/>
    <property type="project" value="UniProtKB-KW"/>
</dbReference>
<feature type="compositionally biased region" description="Basic and acidic residues" evidence="5">
    <location>
        <begin position="1277"/>
        <end position="1293"/>
    </location>
</feature>
<name>A0A915E1L3_9BILA</name>